<dbReference type="RefSeq" id="WP_052735190.1">
    <property type="nucleotide sequence ID" value="NZ_CP010975.1"/>
</dbReference>
<dbReference type="AlphaFoldDB" id="A0A0F6RBQ0"/>
<protein>
    <submittedName>
        <fullName evidence="2">Uncharacterized protein</fullName>
    </submittedName>
</protein>
<keyword evidence="3" id="KW-1185">Reference proteome</keyword>
<dbReference type="KEGG" id="kge:TQ33_0800"/>
<feature type="signal peptide" evidence="1">
    <location>
        <begin position="1"/>
        <end position="19"/>
    </location>
</feature>
<evidence type="ECO:0000313" key="2">
    <source>
        <dbReference type="EMBL" id="AKE51773.1"/>
    </source>
</evidence>
<proteinExistence type="predicted"/>
<dbReference type="OrthoDB" id="5956725at2"/>
<organism evidence="2 3">
    <name type="scientific">Kangiella geojedonensis</name>
    <dbReference type="NCBI Taxonomy" id="914150"/>
    <lineage>
        <taxon>Bacteria</taxon>
        <taxon>Pseudomonadati</taxon>
        <taxon>Pseudomonadota</taxon>
        <taxon>Gammaproteobacteria</taxon>
        <taxon>Kangiellales</taxon>
        <taxon>Kangiellaceae</taxon>
        <taxon>Kangiella</taxon>
    </lineage>
</organism>
<gene>
    <name evidence="2" type="ORF">TQ33_0800</name>
</gene>
<accession>A0A0F6RBQ0</accession>
<keyword evidence="1" id="KW-0732">Signal</keyword>
<feature type="chain" id="PRO_5002508909" evidence="1">
    <location>
        <begin position="20"/>
        <end position="133"/>
    </location>
</feature>
<evidence type="ECO:0000256" key="1">
    <source>
        <dbReference type="SAM" id="SignalP"/>
    </source>
</evidence>
<dbReference type="Proteomes" id="UP000034071">
    <property type="component" value="Chromosome"/>
</dbReference>
<dbReference type="STRING" id="914150.TQ33_0800"/>
<name>A0A0F6RBQ0_9GAMM</name>
<reference evidence="2 3" key="1">
    <citation type="submission" date="2015-02" db="EMBL/GenBank/DDBJ databases">
        <title>Complete genome sequence of Kangiella geojedonensis strain YCS-5T.</title>
        <authorList>
            <person name="Kim K.M."/>
        </authorList>
    </citation>
    <scope>NUCLEOTIDE SEQUENCE [LARGE SCALE GENOMIC DNA]</scope>
    <source>
        <strain evidence="2 3">YCS-5</strain>
    </source>
</reference>
<dbReference type="EMBL" id="CP010975">
    <property type="protein sequence ID" value="AKE51773.1"/>
    <property type="molecule type" value="Genomic_DNA"/>
</dbReference>
<evidence type="ECO:0000313" key="3">
    <source>
        <dbReference type="Proteomes" id="UP000034071"/>
    </source>
</evidence>
<sequence length="133" mass="15167">MKWTVLLTAFYLVSFSLVAKDISHAEAYKAASKMEETLDQNDMYSLFMARGQLISDAVPSCISKRATAPTNISVVIELDETGLVKRMWSDNQSLFGLCFEKEIVTRFKFKAPKAPFYTLIEITDDNQIEFNYD</sequence>
<dbReference type="HOGENOM" id="CLU_1903886_0_0_6"/>